<keyword evidence="2" id="KW-1185">Reference proteome</keyword>
<evidence type="ECO:0000313" key="2">
    <source>
        <dbReference type="Proteomes" id="UP001501576"/>
    </source>
</evidence>
<dbReference type="Proteomes" id="UP001501576">
    <property type="component" value="Unassembled WGS sequence"/>
</dbReference>
<dbReference type="EMBL" id="BAAABZ010000058">
    <property type="protein sequence ID" value="GAA0549344.1"/>
    <property type="molecule type" value="Genomic_DNA"/>
</dbReference>
<reference evidence="2" key="1">
    <citation type="journal article" date="2019" name="Int. J. Syst. Evol. Microbiol.">
        <title>The Global Catalogue of Microorganisms (GCM) 10K type strain sequencing project: providing services to taxonomists for standard genome sequencing and annotation.</title>
        <authorList>
            <consortium name="The Broad Institute Genomics Platform"/>
            <consortium name="The Broad Institute Genome Sequencing Center for Infectious Disease"/>
            <person name="Wu L."/>
            <person name="Ma J."/>
        </authorList>
    </citation>
    <scope>NUCLEOTIDE SEQUENCE [LARGE SCALE GENOMIC DNA]</scope>
    <source>
        <strain evidence="2">JCM 5052</strain>
    </source>
</reference>
<comment type="caution">
    <text evidence="1">The sequence shown here is derived from an EMBL/GenBank/DDBJ whole genome shotgun (WGS) entry which is preliminary data.</text>
</comment>
<accession>A0ABP3NRR5</accession>
<proteinExistence type="predicted"/>
<dbReference type="RefSeq" id="WP_346160594.1">
    <property type="nucleotide sequence ID" value="NZ_BAAABZ010000058.1"/>
</dbReference>
<evidence type="ECO:0000313" key="1">
    <source>
        <dbReference type="EMBL" id="GAA0549344.1"/>
    </source>
</evidence>
<gene>
    <name evidence="1" type="ORF">GCM10010390_59410</name>
</gene>
<name>A0ABP3NRR5_9ACTN</name>
<sequence>MKPDAPRTSCCWARPQAWEVSSELISALHGVRLCGSVHVIAAAETVVETISNLELDEKSVRRSQRQAETVVTAQRAFLDACREDLAYSARWYQVRRRRAGRRFLREQTGN</sequence>
<organism evidence="1 2">
    <name type="scientific">Streptomyces mordarskii</name>
    <dbReference type="NCBI Taxonomy" id="1226758"/>
    <lineage>
        <taxon>Bacteria</taxon>
        <taxon>Bacillati</taxon>
        <taxon>Actinomycetota</taxon>
        <taxon>Actinomycetes</taxon>
        <taxon>Kitasatosporales</taxon>
        <taxon>Streptomycetaceae</taxon>
        <taxon>Streptomyces</taxon>
    </lineage>
</organism>
<protein>
    <submittedName>
        <fullName evidence="1">Uncharacterized protein</fullName>
    </submittedName>
</protein>